<dbReference type="PANTHER" id="PTHR38463">
    <property type="entry name" value="STRESS RESPONSE PROTEIN YSNF"/>
    <property type="match status" value="1"/>
</dbReference>
<dbReference type="Pfam" id="PF09557">
    <property type="entry name" value="DUF2382"/>
    <property type="match status" value="1"/>
</dbReference>
<dbReference type="Proteomes" id="UP000831113">
    <property type="component" value="Chromosome"/>
</dbReference>
<proteinExistence type="predicted"/>
<keyword evidence="3" id="KW-1185">Reference proteome</keyword>
<protein>
    <submittedName>
        <fullName evidence="2">YsnF/AvaK domain-containing protein</fullName>
    </submittedName>
</protein>
<feature type="domain" description="DUF2382" evidence="1">
    <location>
        <begin position="29"/>
        <end position="138"/>
    </location>
</feature>
<dbReference type="PANTHER" id="PTHR38463:SF1">
    <property type="entry name" value="STRESS RESPONSE PROTEIN YSNF"/>
    <property type="match status" value="1"/>
</dbReference>
<sequence length="158" mass="17614">MTTSSDTFSADAAGRLPATPSTAPLVVPIIEEHAVVHREVVESGRVRLSKVVQEHEEAIDFALQHEEVKVERVDVNRFVADEAPAPTMRYEGDTLVIPVVREVLVKRLLLVEELHVTKHQVQTQETQTVTLRHEQVQVERLAPDGTVLPTPHSQNPTL</sequence>
<reference evidence="2 3" key="1">
    <citation type="submission" date="2022-03" db="EMBL/GenBank/DDBJ databases">
        <title>Hymenobactersp. isolated from the air.</title>
        <authorList>
            <person name="Won M."/>
            <person name="Kwon S.-W."/>
        </authorList>
    </citation>
    <scope>NUCLEOTIDE SEQUENCE [LARGE SCALE GENOMIC DNA]</scope>
    <source>
        <strain evidence="2 3">KACC 21982</strain>
    </source>
</reference>
<evidence type="ECO:0000259" key="1">
    <source>
        <dbReference type="Pfam" id="PF09557"/>
    </source>
</evidence>
<evidence type="ECO:0000313" key="2">
    <source>
        <dbReference type="EMBL" id="UOG73239.1"/>
    </source>
</evidence>
<gene>
    <name evidence="2" type="ORF">MTX78_14010</name>
</gene>
<dbReference type="RefSeq" id="WP_243795305.1">
    <property type="nucleotide sequence ID" value="NZ_CP094669.1"/>
</dbReference>
<dbReference type="InterPro" id="IPR052967">
    <property type="entry name" value="Stress_Response_Assoc"/>
</dbReference>
<dbReference type="EMBL" id="CP094669">
    <property type="protein sequence ID" value="UOG73239.1"/>
    <property type="molecule type" value="Genomic_DNA"/>
</dbReference>
<accession>A0ABY4CUW5</accession>
<dbReference type="InterPro" id="IPR019060">
    <property type="entry name" value="DUF2382"/>
</dbReference>
<name>A0ABY4CUW5_9BACT</name>
<organism evidence="2 3">
    <name type="scientific">Hymenobacter tibetensis</name>
    <dbReference type="NCBI Taxonomy" id="497967"/>
    <lineage>
        <taxon>Bacteria</taxon>
        <taxon>Pseudomonadati</taxon>
        <taxon>Bacteroidota</taxon>
        <taxon>Cytophagia</taxon>
        <taxon>Cytophagales</taxon>
        <taxon>Hymenobacteraceae</taxon>
        <taxon>Hymenobacter</taxon>
    </lineage>
</organism>
<evidence type="ECO:0000313" key="3">
    <source>
        <dbReference type="Proteomes" id="UP000831113"/>
    </source>
</evidence>